<keyword evidence="1" id="KW-0732">Signal</keyword>
<evidence type="ECO:0000313" key="2">
    <source>
        <dbReference type="EMBL" id="MFC6670839.1"/>
    </source>
</evidence>
<gene>
    <name evidence="2" type="ORF">ACFQDL_12750</name>
</gene>
<feature type="signal peptide" evidence="1">
    <location>
        <begin position="1"/>
        <end position="25"/>
    </location>
</feature>
<reference evidence="3" key="1">
    <citation type="journal article" date="2019" name="Int. J. Syst. Evol. Microbiol.">
        <title>The Global Catalogue of Microorganisms (GCM) 10K type strain sequencing project: providing services to taxonomists for standard genome sequencing and annotation.</title>
        <authorList>
            <consortium name="The Broad Institute Genomics Platform"/>
            <consortium name="The Broad Institute Genome Sequencing Center for Infectious Disease"/>
            <person name="Wu L."/>
            <person name="Ma J."/>
        </authorList>
    </citation>
    <scope>NUCLEOTIDE SEQUENCE [LARGE SCALE GENOMIC DNA]</scope>
    <source>
        <strain evidence="3">NBRC 111756</strain>
    </source>
</reference>
<sequence length="167" mass="18086">MRSARAAWMAAMLAVLLAGCGRAEAPQQWHEYATQGAYSASLSELGRYALIGSINHGGSLWDTRRNARLFSWNHHQGEFTNIVTSAISQDETFAVTAGQQDLVLWSLISGGPVWYWSSPAEILALDLAPNADHALMGLANHEAVYFDIKQGASVVPSAMTPGSARWI</sequence>
<dbReference type="InterPro" id="IPR015943">
    <property type="entry name" value="WD40/YVTN_repeat-like_dom_sf"/>
</dbReference>
<dbReference type="Gene3D" id="2.130.10.10">
    <property type="entry name" value="YVTN repeat-like/Quinoprotein amine dehydrogenase"/>
    <property type="match status" value="1"/>
</dbReference>
<feature type="chain" id="PRO_5045378629" description="WD40 repeat domain-containing protein" evidence="1">
    <location>
        <begin position="26"/>
        <end position="167"/>
    </location>
</feature>
<comment type="caution">
    <text evidence="2">The sequence shown here is derived from an EMBL/GenBank/DDBJ whole genome shotgun (WGS) entry which is preliminary data.</text>
</comment>
<evidence type="ECO:0008006" key="4">
    <source>
        <dbReference type="Google" id="ProtNLM"/>
    </source>
</evidence>
<evidence type="ECO:0000313" key="3">
    <source>
        <dbReference type="Proteomes" id="UP001596422"/>
    </source>
</evidence>
<dbReference type="Proteomes" id="UP001596422">
    <property type="component" value="Unassembled WGS sequence"/>
</dbReference>
<protein>
    <recommendedName>
        <fullName evidence="4">WD40 repeat domain-containing protein</fullName>
    </recommendedName>
</protein>
<accession>A0ABW2A0F1</accession>
<proteinExistence type="predicted"/>
<name>A0ABW2A0F1_9GAMM</name>
<organism evidence="2 3">
    <name type="scientific">Marinobacterium aestuariivivens</name>
    <dbReference type="NCBI Taxonomy" id="1698799"/>
    <lineage>
        <taxon>Bacteria</taxon>
        <taxon>Pseudomonadati</taxon>
        <taxon>Pseudomonadota</taxon>
        <taxon>Gammaproteobacteria</taxon>
        <taxon>Oceanospirillales</taxon>
        <taxon>Oceanospirillaceae</taxon>
        <taxon>Marinobacterium</taxon>
    </lineage>
</organism>
<evidence type="ECO:0000256" key="1">
    <source>
        <dbReference type="SAM" id="SignalP"/>
    </source>
</evidence>
<dbReference type="EMBL" id="JBHSWE010000001">
    <property type="protein sequence ID" value="MFC6670839.1"/>
    <property type="molecule type" value="Genomic_DNA"/>
</dbReference>
<dbReference type="SUPFAM" id="SSF50998">
    <property type="entry name" value="Quinoprotein alcohol dehydrogenase-like"/>
    <property type="match status" value="1"/>
</dbReference>
<keyword evidence="3" id="KW-1185">Reference proteome</keyword>
<dbReference type="PROSITE" id="PS51257">
    <property type="entry name" value="PROKAR_LIPOPROTEIN"/>
    <property type="match status" value="1"/>
</dbReference>
<dbReference type="InterPro" id="IPR011047">
    <property type="entry name" value="Quinoprotein_ADH-like_sf"/>
</dbReference>
<dbReference type="RefSeq" id="WP_379909344.1">
    <property type="nucleotide sequence ID" value="NZ_JBHSWE010000001.1"/>
</dbReference>